<dbReference type="EMBL" id="GBRH01264715">
    <property type="protein sequence ID" value="JAD33180.1"/>
    <property type="molecule type" value="Transcribed_RNA"/>
</dbReference>
<dbReference type="AlphaFoldDB" id="A0A0A8Z8X8"/>
<sequence>MKGMNLQFQLAYYFTKLLVQNTNNVFSFIEAKGKKV</sequence>
<accession>A0A0A8Z8X8</accession>
<name>A0A0A8Z8X8_ARUDO</name>
<proteinExistence type="predicted"/>
<reference evidence="1" key="2">
    <citation type="journal article" date="2015" name="Data Brief">
        <title>Shoot transcriptome of the giant reed, Arundo donax.</title>
        <authorList>
            <person name="Barrero R.A."/>
            <person name="Guerrero F.D."/>
            <person name="Moolhuijzen P."/>
            <person name="Goolsby J.A."/>
            <person name="Tidwell J."/>
            <person name="Bellgard S.E."/>
            <person name="Bellgard M.I."/>
        </authorList>
    </citation>
    <scope>NUCLEOTIDE SEQUENCE</scope>
    <source>
        <tissue evidence="1">Shoot tissue taken approximately 20 cm above the soil surface</tissue>
    </source>
</reference>
<organism evidence="1">
    <name type="scientific">Arundo donax</name>
    <name type="common">Giant reed</name>
    <name type="synonym">Donax arundinaceus</name>
    <dbReference type="NCBI Taxonomy" id="35708"/>
    <lineage>
        <taxon>Eukaryota</taxon>
        <taxon>Viridiplantae</taxon>
        <taxon>Streptophyta</taxon>
        <taxon>Embryophyta</taxon>
        <taxon>Tracheophyta</taxon>
        <taxon>Spermatophyta</taxon>
        <taxon>Magnoliopsida</taxon>
        <taxon>Liliopsida</taxon>
        <taxon>Poales</taxon>
        <taxon>Poaceae</taxon>
        <taxon>PACMAD clade</taxon>
        <taxon>Arundinoideae</taxon>
        <taxon>Arundineae</taxon>
        <taxon>Arundo</taxon>
    </lineage>
</organism>
<reference evidence="1" key="1">
    <citation type="submission" date="2014-09" db="EMBL/GenBank/DDBJ databases">
        <authorList>
            <person name="Magalhaes I.L.F."/>
            <person name="Oliveira U."/>
            <person name="Santos F.R."/>
            <person name="Vidigal T.H.D.A."/>
            <person name="Brescovit A.D."/>
            <person name="Santos A.J."/>
        </authorList>
    </citation>
    <scope>NUCLEOTIDE SEQUENCE</scope>
    <source>
        <tissue evidence="1">Shoot tissue taken approximately 20 cm above the soil surface</tissue>
    </source>
</reference>
<protein>
    <submittedName>
        <fullName evidence="1">Uncharacterized protein</fullName>
    </submittedName>
</protein>
<evidence type="ECO:0000313" key="1">
    <source>
        <dbReference type="EMBL" id="JAD33180.1"/>
    </source>
</evidence>